<dbReference type="PANTHER" id="PTHR39233">
    <property type="entry name" value="FIBRONECTIN TYPE III DOMAIN-CONTAINING PROTEIN 10"/>
    <property type="match status" value="1"/>
</dbReference>
<dbReference type="AlphaFoldDB" id="A0AAV7R0U5"/>
<dbReference type="EMBL" id="JANPWB010000010">
    <property type="protein sequence ID" value="KAJ1144874.1"/>
    <property type="molecule type" value="Genomic_DNA"/>
</dbReference>
<protein>
    <recommendedName>
        <fullName evidence="4">Fibronectin type III domain containing 10</fullName>
    </recommendedName>
</protein>
<keyword evidence="1" id="KW-0812">Transmembrane</keyword>
<dbReference type="Proteomes" id="UP001066276">
    <property type="component" value="Chromosome 6"/>
</dbReference>
<organism evidence="2 3">
    <name type="scientific">Pleurodeles waltl</name>
    <name type="common">Iberian ribbed newt</name>
    <dbReference type="NCBI Taxonomy" id="8319"/>
    <lineage>
        <taxon>Eukaryota</taxon>
        <taxon>Metazoa</taxon>
        <taxon>Chordata</taxon>
        <taxon>Craniata</taxon>
        <taxon>Vertebrata</taxon>
        <taxon>Euteleostomi</taxon>
        <taxon>Amphibia</taxon>
        <taxon>Batrachia</taxon>
        <taxon>Caudata</taxon>
        <taxon>Salamandroidea</taxon>
        <taxon>Salamandridae</taxon>
        <taxon>Pleurodelinae</taxon>
        <taxon>Pleurodeles</taxon>
    </lineage>
</organism>
<gene>
    <name evidence="2" type="ORF">NDU88_011168</name>
</gene>
<keyword evidence="1" id="KW-1133">Transmembrane helix</keyword>
<dbReference type="Pfam" id="PF17742">
    <property type="entry name" value="Fndc10"/>
    <property type="match status" value="1"/>
</dbReference>
<comment type="caution">
    <text evidence="2">The sequence shown here is derived from an EMBL/GenBank/DDBJ whole genome shotgun (WGS) entry which is preliminary data.</text>
</comment>
<keyword evidence="1" id="KW-0472">Membrane</keyword>
<evidence type="ECO:0008006" key="4">
    <source>
        <dbReference type="Google" id="ProtNLM"/>
    </source>
</evidence>
<feature type="transmembrane region" description="Helical" evidence="1">
    <location>
        <begin position="251"/>
        <end position="277"/>
    </location>
</feature>
<proteinExistence type="predicted"/>
<evidence type="ECO:0000256" key="1">
    <source>
        <dbReference type="SAM" id="Phobius"/>
    </source>
</evidence>
<keyword evidence="3" id="KW-1185">Reference proteome</keyword>
<accession>A0AAV7R0U5</accession>
<name>A0AAV7R0U5_PLEWA</name>
<reference evidence="2" key="1">
    <citation type="journal article" date="2022" name="bioRxiv">
        <title>Sequencing and chromosome-scale assembly of the giantPleurodeles waltlgenome.</title>
        <authorList>
            <person name="Brown T."/>
            <person name="Elewa A."/>
            <person name="Iarovenko S."/>
            <person name="Subramanian E."/>
            <person name="Araus A.J."/>
            <person name="Petzold A."/>
            <person name="Susuki M."/>
            <person name="Suzuki K.-i.T."/>
            <person name="Hayashi T."/>
            <person name="Toyoda A."/>
            <person name="Oliveira C."/>
            <person name="Osipova E."/>
            <person name="Leigh N.D."/>
            <person name="Simon A."/>
            <person name="Yun M.H."/>
        </authorList>
    </citation>
    <scope>NUCLEOTIDE SEQUENCE</scope>
    <source>
        <strain evidence="2">20211129_DDA</strain>
        <tissue evidence="2">Liver</tissue>
    </source>
</reference>
<dbReference type="InterPro" id="IPR034446">
    <property type="entry name" value="Fndc10"/>
</dbReference>
<sequence length="294" mass="32159">MHTPSAPGGHLRRCACCGDTAGEADCPLMPSGMDDQAPGGTSRVPVLWRRKGIVDLQRGVHKSTGLGSWELSTLGFGEPTKLEDLNAPQQSQRNPRGIIARNLSQHAFKGSLMPKDPLCPYKVLGEGHSNPRLCFRALDRSFHCSQRTCKLYSSGGSLLANILRNSSVLLQWDSLEPQDLRGFALNCSWNGTYTRFQCDSVQLGASCRDYLLTDVHDNVKYRVCLHTLYRNQSAPAECVDFTVEPAGMQDIVVAMTAVGGSICVMLVIICLLVAYITENLMHPAFTRASSKRGT</sequence>
<evidence type="ECO:0000313" key="3">
    <source>
        <dbReference type="Proteomes" id="UP001066276"/>
    </source>
</evidence>
<evidence type="ECO:0000313" key="2">
    <source>
        <dbReference type="EMBL" id="KAJ1144874.1"/>
    </source>
</evidence>
<dbReference type="PANTHER" id="PTHR39233:SF1">
    <property type="entry name" value="FIBRONECTIN TYPE III DOMAIN-CONTAINING PROTEIN 10"/>
    <property type="match status" value="1"/>
</dbReference>